<proteinExistence type="predicted"/>
<keyword evidence="2" id="KW-1185">Reference proteome</keyword>
<dbReference type="Proteomes" id="UP001551695">
    <property type="component" value="Unassembled WGS sequence"/>
</dbReference>
<organism evidence="1 2">
    <name type="scientific">Nocardia aurea</name>
    <dbReference type="NCBI Taxonomy" id="2144174"/>
    <lineage>
        <taxon>Bacteria</taxon>
        <taxon>Bacillati</taxon>
        <taxon>Actinomycetota</taxon>
        <taxon>Actinomycetes</taxon>
        <taxon>Mycobacteriales</taxon>
        <taxon>Nocardiaceae</taxon>
        <taxon>Nocardia</taxon>
    </lineage>
</organism>
<name>A0ABV3FMA7_9NOCA</name>
<evidence type="ECO:0000313" key="2">
    <source>
        <dbReference type="Proteomes" id="UP001551695"/>
    </source>
</evidence>
<gene>
    <name evidence="1" type="ORF">AB0I48_02105</name>
</gene>
<evidence type="ECO:0000313" key="1">
    <source>
        <dbReference type="EMBL" id="MEV0706336.1"/>
    </source>
</evidence>
<evidence type="ECO:0008006" key="3">
    <source>
        <dbReference type="Google" id="ProtNLM"/>
    </source>
</evidence>
<dbReference type="EMBL" id="JBFAKC010000001">
    <property type="protein sequence ID" value="MEV0706336.1"/>
    <property type="molecule type" value="Genomic_DNA"/>
</dbReference>
<accession>A0ABV3FMA7</accession>
<protein>
    <recommendedName>
        <fullName evidence="3">DUF3558 domain-containing protein</fullName>
    </recommendedName>
</protein>
<sequence length="222" mass="24377">MVLPEQFFAVAAHDRSRSGYVDYRSWSSRVGADAGETGGGVVGRKSRREILGAVIVALSVSACGSVGNQEPYYEESERTVGEQCTRTRDFFADGLGAKDAEIRWADYDSSRAIGMSALCVVWGDAMTRRGATTVWALWKGETARAHVSEDPLYRPLDGYGHDVWLKRELSGTHFAVVVGRWQGDLTVDTGGPFAAGRPLEMSEELERQSVEFLIELTDYVGK</sequence>
<reference evidence="1 2" key="1">
    <citation type="submission" date="2024-06" db="EMBL/GenBank/DDBJ databases">
        <title>The Natural Products Discovery Center: Release of the First 8490 Sequenced Strains for Exploring Actinobacteria Biosynthetic Diversity.</title>
        <authorList>
            <person name="Kalkreuter E."/>
            <person name="Kautsar S.A."/>
            <person name="Yang D."/>
            <person name="Bader C.D."/>
            <person name="Teijaro C.N."/>
            <person name="Fluegel L."/>
            <person name="Davis C.M."/>
            <person name="Simpson J.R."/>
            <person name="Lauterbach L."/>
            <person name="Steele A.D."/>
            <person name="Gui C."/>
            <person name="Meng S."/>
            <person name="Li G."/>
            <person name="Viehrig K."/>
            <person name="Ye F."/>
            <person name="Su P."/>
            <person name="Kiefer A.F."/>
            <person name="Nichols A."/>
            <person name="Cepeda A.J."/>
            <person name="Yan W."/>
            <person name="Fan B."/>
            <person name="Jiang Y."/>
            <person name="Adhikari A."/>
            <person name="Zheng C.-J."/>
            <person name="Schuster L."/>
            <person name="Cowan T.M."/>
            <person name="Smanski M.J."/>
            <person name="Chevrette M.G."/>
            <person name="De Carvalho L.P.S."/>
            <person name="Shen B."/>
        </authorList>
    </citation>
    <scope>NUCLEOTIDE SEQUENCE [LARGE SCALE GENOMIC DNA]</scope>
    <source>
        <strain evidence="1 2">NPDC050403</strain>
    </source>
</reference>
<dbReference type="RefSeq" id="WP_357779499.1">
    <property type="nucleotide sequence ID" value="NZ_JBFAKC010000001.1"/>
</dbReference>
<comment type="caution">
    <text evidence="1">The sequence shown here is derived from an EMBL/GenBank/DDBJ whole genome shotgun (WGS) entry which is preliminary data.</text>
</comment>